<evidence type="ECO:0000313" key="2">
    <source>
        <dbReference type="EMBL" id="MBB5843994.1"/>
    </source>
</evidence>
<keyword evidence="1" id="KW-1133">Transmembrane helix</keyword>
<keyword evidence="3" id="KW-1185">Reference proteome</keyword>
<dbReference type="Proteomes" id="UP000536685">
    <property type="component" value="Unassembled WGS sequence"/>
</dbReference>
<keyword evidence="1" id="KW-0812">Transmembrane</keyword>
<dbReference type="EMBL" id="JACHMJ010000001">
    <property type="protein sequence ID" value="MBB5843994.1"/>
    <property type="molecule type" value="Genomic_DNA"/>
</dbReference>
<evidence type="ECO:0000256" key="1">
    <source>
        <dbReference type="SAM" id="Phobius"/>
    </source>
</evidence>
<keyword evidence="1" id="KW-0472">Membrane</keyword>
<dbReference type="AlphaFoldDB" id="A0A841ANV1"/>
<organism evidence="2 3">
    <name type="scientific">Conyzicola lurida</name>
    <dbReference type="NCBI Taxonomy" id="1172621"/>
    <lineage>
        <taxon>Bacteria</taxon>
        <taxon>Bacillati</taxon>
        <taxon>Actinomycetota</taxon>
        <taxon>Actinomycetes</taxon>
        <taxon>Micrococcales</taxon>
        <taxon>Microbacteriaceae</taxon>
        <taxon>Conyzicola</taxon>
    </lineage>
</organism>
<name>A0A841ANV1_9MICO</name>
<sequence>MFTLFLEAAGQVALAALLLGAGLPALFAVGVRSFTLAGAAGRPVTDDETVTPSRIPAPLLRTIGTLCFALVVAAVAIGLTVIIATGFGQEVSFENIVPTFVPKD</sequence>
<protein>
    <submittedName>
        <fullName evidence="2">Uncharacterized protein</fullName>
    </submittedName>
</protein>
<proteinExistence type="predicted"/>
<gene>
    <name evidence="2" type="ORF">HD599_002317</name>
</gene>
<dbReference type="RefSeq" id="WP_184237709.1">
    <property type="nucleotide sequence ID" value="NZ_JACHMJ010000001.1"/>
</dbReference>
<feature type="transmembrane region" description="Helical" evidence="1">
    <location>
        <begin position="63"/>
        <end position="87"/>
    </location>
</feature>
<accession>A0A841ANV1</accession>
<comment type="caution">
    <text evidence="2">The sequence shown here is derived from an EMBL/GenBank/DDBJ whole genome shotgun (WGS) entry which is preliminary data.</text>
</comment>
<evidence type="ECO:0000313" key="3">
    <source>
        <dbReference type="Proteomes" id="UP000536685"/>
    </source>
</evidence>
<reference evidence="2 3" key="1">
    <citation type="submission" date="2020-08" db="EMBL/GenBank/DDBJ databases">
        <title>Sequencing the genomes of 1000 actinobacteria strains.</title>
        <authorList>
            <person name="Klenk H.-P."/>
        </authorList>
    </citation>
    <scope>NUCLEOTIDE SEQUENCE [LARGE SCALE GENOMIC DNA]</scope>
    <source>
        <strain evidence="2 3">DSM 105784</strain>
    </source>
</reference>